<dbReference type="InterPro" id="IPR038418">
    <property type="entry name" value="6-PTP_synth/QueD_sf"/>
</dbReference>
<dbReference type="PANTHER" id="PTHR12589">
    <property type="entry name" value="PYRUVOYL TETRAHYDROBIOPTERIN SYNTHASE"/>
    <property type="match status" value="1"/>
</dbReference>
<dbReference type="SUPFAM" id="SSF55620">
    <property type="entry name" value="Tetrahydrobiopterin biosynthesis enzymes-like"/>
    <property type="match status" value="1"/>
</dbReference>
<comment type="catalytic activity">
    <reaction evidence="7 8">
        <text>7,8-dihydroneopterin 3'-triphosphate + H2O = 6-carboxy-5,6,7,8-tetrahydropterin + triphosphate + acetaldehyde + 2 H(+)</text>
        <dbReference type="Rhea" id="RHEA:27966"/>
        <dbReference type="ChEBI" id="CHEBI:15343"/>
        <dbReference type="ChEBI" id="CHEBI:15377"/>
        <dbReference type="ChEBI" id="CHEBI:15378"/>
        <dbReference type="ChEBI" id="CHEBI:18036"/>
        <dbReference type="ChEBI" id="CHEBI:58462"/>
        <dbReference type="ChEBI" id="CHEBI:61032"/>
        <dbReference type="EC" id="4.1.2.50"/>
    </reaction>
</comment>
<dbReference type="Proteomes" id="UP000677668">
    <property type="component" value="Chromosome 1"/>
</dbReference>
<evidence type="ECO:0000256" key="8">
    <source>
        <dbReference type="PIRNR" id="PIRNR006113"/>
    </source>
</evidence>
<evidence type="ECO:0000256" key="5">
    <source>
        <dbReference type="ARBA" id="ARBA00022833"/>
    </source>
</evidence>
<sequence length="125" mass="14463">MHVELAKTFTFEAAHHLPHVPPQHKCRRLHGHSYRVEIVVRGEVNPELGWLMDFDAIRQAFEPIRLQLDHYYLNDIPGLENPTSEILARWIWERLAPALPCLYRVSIAETCTSACHYYGEASDDA</sequence>
<reference evidence="9 10" key="1">
    <citation type="submission" date="2021-03" db="EMBL/GenBank/DDBJ databases">
        <title>Genomic and phenotypic characterization of Chloracidobacterium isolates provides evidence for multiple species.</title>
        <authorList>
            <person name="Saini M.K."/>
            <person name="Costas A.M.G."/>
            <person name="Tank M."/>
            <person name="Bryant D.A."/>
        </authorList>
    </citation>
    <scope>NUCLEOTIDE SEQUENCE [LARGE SCALE GENOMIC DNA]</scope>
    <source>
        <strain evidence="9 10">N</strain>
    </source>
</reference>
<evidence type="ECO:0000256" key="6">
    <source>
        <dbReference type="ARBA" id="ARBA00023239"/>
    </source>
</evidence>
<keyword evidence="5 8" id="KW-0862">Zinc</keyword>
<keyword evidence="4 8" id="KW-0479">Metal-binding</keyword>
<dbReference type="InterPro" id="IPR007115">
    <property type="entry name" value="6-PTP_synth/QueD"/>
</dbReference>
<protein>
    <recommendedName>
        <fullName evidence="3 8">6-carboxy-5,6,7,8-tetrahydropterin synthase</fullName>
        <ecNumber evidence="8">4.-.-.-</ecNumber>
    </recommendedName>
</protein>
<keyword evidence="8" id="KW-0671">Queuosine biosynthesis</keyword>
<dbReference type="PANTHER" id="PTHR12589:SF7">
    <property type="entry name" value="6-PYRUVOYL TETRAHYDROBIOPTERIN SYNTHASE"/>
    <property type="match status" value="1"/>
</dbReference>
<comment type="pathway">
    <text evidence="1 8">Purine metabolism; 7-cyano-7-deazaguanine biosynthesis.</text>
</comment>
<evidence type="ECO:0000256" key="2">
    <source>
        <dbReference type="ARBA" id="ARBA00008900"/>
    </source>
</evidence>
<evidence type="ECO:0000256" key="7">
    <source>
        <dbReference type="ARBA" id="ARBA00048807"/>
    </source>
</evidence>
<organism evidence="9 10">
    <name type="scientific">Chloracidobacterium sp. N</name>
    <dbReference type="NCBI Taxonomy" id="2821540"/>
    <lineage>
        <taxon>Bacteria</taxon>
        <taxon>Pseudomonadati</taxon>
        <taxon>Acidobacteriota</taxon>
        <taxon>Terriglobia</taxon>
        <taxon>Terriglobales</taxon>
        <taxon>Acidobacteriaceae</taxon>
        <taxon>Chloracidobacterium</taxon>
        <taxon>Chloracidobacterium aggregatum</taxon>
    </lineage>
</organism>
<dbReference type="Gene3D" id="3.30.479.10">
    <property type="entry name" value="6-pyruvoyl tetrahydropterin synthase/QueD"/>
    <property type="match status" value="1"/>
</dbReference>
<proteinExistence type="inferred from homology"/>
<dbReference type="EMBL" id="CP072642">
    <property type="protein sequence ID" value="QUV94578.1"/>
    <property type="molecule type" value="Genomic_DNA"/>
</dbReference>
<gene>
    <name evidence="9" type="primary">queD</name>
    <name evidence="9" type="ORF">J8C05_03790</name>
</gene>
<accession>A0ABX8B284</accession>
<evidence type="ECO:0000256" key="4">
    <source>
        <dbReference type="ARBA" id="ARBA00022723"/>
    </source>
</evidence>
<dbReference type="RefSeq" id="WP_211422860.1">
    <property type="nucleotide sequence ID" value="NZ_CP072642.1"/>
</dbReference>
<dbReference type="GO" id="GO:0070497">
    <property type="term" value="F:6-carboxytetrahydropterin synthase activity"/>
    <property type="evidence" value="ECO:0007669"/>
    <property type="project" value="UniProtKB-EC"/>
</dbReference>
<evidence type="ECO:0000313" key="9">
    <source>
        <dbReference type="EMBL" id="QUV94578.1"/>
    </source>
</evidence>
<name>A0ABX8B284_9BACT</name>
<evidence type="ECO:0000313" key="10">
    <source>
        <dbReference type="Proteomes" id="UP000677668"/>
    </source>
</evidence>
<evidence type="ECO:0000256" key="3">
    <source>
        <dbReference type="ARBA" id="ARBA00018141"/>
    </source>
</evidence>
<dbReference type="Pfam" id="PF01242">
    <property type="entry name" value="PTPS"/>
    <property type="match status" value="1"/>
</dbReference>
<dbReference type="NCBIfam" id="TIGR03367">
    <property type="entry name" value="queuosine_QueD"/>
    <property type="match status" value="1"/>
</dbReference>
<comment type="cofactor">
    <cofactor evidence="8">
        <name>Zn(2+)</name>
        <dbReference type="ChEBI" id="CHEBI:29105"/>
    </cofactor>
    <text evidence="8">Binds 1 zinc ion per subunit.</text>
</comment>
<keyword evidence="10" id="KW-1185">Reference proteome</keyword>
<dbReference type="PIRSF" id="PIRSF006113">
    <property type="entry name" value="PTP_synth"/>
    <property type="match status" value="1"/>
</dbReference>
<comment type="similarity">
    <text evidence="2 8">Belongs to the PTPS family. QueD subfamily.</text>
</comment>
<dbReference type="EC" id="4.-.-.-" evidence="8"/>
<keyword evidence="6 8" id="KW-0456">Lyase</keyword>
<evidence type="ECO:0000256" key="1">
    <source>
        <dbReference type="ARBA" id="ARBA00005061"/>
    </source>
</evidence>